<evidence type="ECO:0000256" key="3">
    <source>
        <dbReference type="SAM" id="Phobius"/>
    </source>
</evidence>
<feature type="transmembrane region" description="Helical" evidence="3">
    <location>
        <begin position="293"/>
        <end position="312"/>
    </location>
</feature>
<dbReference type="Pfam" id="PF07690">
    <property type="entry name" value="MFS_1"/>
    <property type="match status" value="1"/>
</dbReference>
<dbReference type="PANTHER" id="PTHR11360">
    <property type="entry name" value="MONOCARBOXYLATE TRANSPORTER"/>
    <property type="match status" value="1"/>
</dbReference>
<reference evidence="5 6" key="1">
    <citation type="submission" date="2016-07" db="EMBL/GenBank/DDBJ databases">
        <title>Pervasive Adenine N6-methylation of Active Genes in Fungi.</title>
        <authorList>
            <consortium name="DOE Joint Genome Institute"/>
            <person name="Mondo S.J."/>
            <person name="Dannebaum R.O."/>
            <person name="Kuo R.C."/>
            <person name="Labutti K."/>
            <person name="Haridas S."/>
            <person name="Kuo A."/>
            <person name="Salamov A."/>
            <person name="Ahrendt S.R."/>
            <person name="Lipzen A."/>
            <person name="Sullivan W."/>
            <person name="Andreopoulos W.B."/>
            <person name="Clum A."/>
            <person name="Lindquist E."/>
            <person name="Daum C."/>
            <person name="Ramamoorthy G.K."/>
            <person name="Gryganskyi A."/>
            <person name="Culley D."/>
            <person name="Magnuson J.K."/>
            <person name="James T.Y."/>
            <person name="O'Malley M.A."/>
            <person name="Stajich J.E."/>
            <person name="Spatafora J.W."/>
            <person name="Visel A."/>
            <person name="Grigoriev I.V."/>
        </authorList>
    </citation>
    <scope>NUCLEOTIDE SEQUENCE [LARGE SCALE GENOMIC DNA]</scope>
    <source>
        <strain evidence="5 6">NRRL 3301</strain>
    </source>
</reference>
<feature type="domain" description="Major facilitator superfamily (MFS) profile" evidence="4">
    <location>
        <begin position="227"/>
        <end position="416"/>
    </location>
</feature>
<keyword evidence="3" id="KW-0472">Membrane</keyword>
<comment type="subcellular location">
    <subcellularLocation>
        <location evidence="1">Membrane</location>
        <topology evidence="1">Multi-pass membrane protein</topology>
    </subcellularLocation>
</comment>
<feature type="transmembrane region" description="Helical" evidence="3">
    <location>
        <begin position="353"/>
        <end position="372"/>
    </location>
</feature>
<feature type="transmembrane region" description="Helical" evidence="3">
    <location>
        <begin position="228"/>
        <end position="249"/>
    </location>
</feature>
<feature type="transmembrane region" description="Helical" evidence="3">
    <location>
        <begin position="384"/>
        <end position="404"/>
    </location>
</feature>
<keyword evidence="3" id="KW-0812">Transmembrane</keyword>
<dbReference type="Gene3D" id="1.20.1250.20">
    <property type="entry name" value="MFS general substrate transporter like domains"/>
    <property type="match status" value="1"/>
</dbReference>
<dbReference type="Proteomes" id="UP000242146">
    <property type="component" value="Unassembled WGS sequence"/>
</dbReference>
<keyword evidence="6" id="KW-1185">Reference proteome</keyword>
<sequence>MAGLWCWAPAFVKSLPWALGLHGVMQAYFLQHGFGNASNAAIQLPFVGTVGMVFLNLMGAPAQILQSMVGVKWTLLIGTILKALGLIIAGFAKETWQLIICQGIIFGSGASITYCIAMAVAPAWFRKRRALAIGIIGKDPKKKIGHAFSCFLFKASGSGIGGVAMPLMMQAINSTLGPSWSYRILGFMVLVLDLMATMLIREKNPSKERKRKRLSDIFHFDVLKDANYVIYSVASVIGLLGYFVPYFYLPSYAGHIGLTSQQGSVLVAVASACNFFGRCLMGYVADYIGKLNTNLIVTIIGGLSSLLIWTFAYDYGTLMAYAVVFGLTCASYFCLLSPIVVQLVGLDRYPSALSFLLLTNVISVFGPNIASAVEQSVGASNPYFSYKMFAGVTYLVNAVLLVILKFRLDRRPWAIL</sequence>
<dbReference type="SUPFAM" id="SSF103473">
    <property type="entry name" value="MFS general substrate transporter"/>
    <property type="match status" value="1"/>
</dbReference>
<feature type="transmembrane region" description="Helical" evidence="3">
    <location>
        <begin position="104"/>
        <end position="125"/>
    </location>
</feature>
<dbReference type="InterPro" id="IPR020846">
    <property type="entry name" value="MFS_dom"/>
</dbReference>
<organism evidence="5 6">
    <name type="scientific">Hesseltinella vesiculosa</name>
    <dbReference type="NCBI Taxonomy" id="101127"/>
    <lineage>
        <taxon>Eukaryota</taxon>
        <taxon>Fungi</taxon>
        <taxon>Fungi incertae sedis</taxon>
        <taxon>Mucoromycota</taxon>
        <taxon>Mucoromycotina</taxon>
        <taxon>Mucoromycetes</taxon>
        <taxon>Mucorales</taxon>
        <taxon>Cunninghamellaceae</taxon>
        <taxon>Hesseltinella</taxon>
    </lineage>
</organism>
<proteinExistence type="inferred from homology"/>
<dbReference type="GO" id="GO:0022857">
    <property type="term" value="F:transmembrane transporter activity"/>
    <property type="evidence" value="ECO:0007669"/>
    <property type="project" value="InterPro"/>
</dbReference>
<dbReference type="OrthoDB" id="6499973at2759"/>
<dbReference type="InterPro" id="IPR036259">
    <property type="entry name" value="MFS_trans_sf"/>
</dbReference>
<evidence type="ECO:0000313" key="6">
    <source>
        <dbReference type="Proteomes" id="UP000242146"/>
    </source>
</evidence>
<dbReference type="PROSITE" id="PS50850">
    <property type="entry name" value="MFS"/>
    <property type="match status" value="1"/>
</dbReference>
<dbReference type="PANTHER" id="PTHR11360:SF284">
    <property type="entry name" value="EG:103B4.3 PROTEIN-RELATED"/>
    <property type="match status" value="1"/>
</dbReference>
<feature type="transmembrane region" description="Helical" evidence="3">
    <location>
        <begin position="261"/>
        <end position="281"/>
    </location>
</feature>
<name>A0A1X2GG33_9FUNG</name>
<dbReference type="EMBL" id="MCGT01000016">
    <property type="protein sequence ID" value="ORX53053.1"/>
    <property type="molecule type" value="Genomic_DNA"/>
</dbReference>
<comment type="caution">
    <text evidence="5">The sequence shown here is derived from an EMBL/GenBank/DDBJ whole genome shotgun (WGS) entry which is preliminary data.</text>
</comment>
<keyword evidence="3" id="KW-1133">Transmembrane helix</keyword>
<accession>A0A1X2GG33</accession>
<protein>
    <submittedName>
        <fullName evidence="5">MFS general substrate transporter</fullName>
    </submittedName>
</protein>
<dbReference type="InterPro" id="IPR011701">
    <property type="entry name" value="MFS"/>
</dbReference>
<dbReference type="STRING" id="101127.A0A1X2GG33"/>
<feature type="transmembrane region" description="Helical" evidence="3">
    <location>
        <begin position="146"/>
        <end position="168"/>
    </location>
</feature>
<evidence type="ECO:0000259" key="4">
    <source>
        <dbReference type="PROSITE" id="PS50850"/>
    </source>
</evidence>
<gene>
    <name evidence="5" type="ORF">DM01DRAFT_1049357</name>
</gene>
<dbReference type="GO" id="GO:0016020">
    <property type="term" value="C:membrane"/>
    <property type="evidence" value="ECO:0007669"/>
    <property type="project" value="UniProtKB-SubCell"/>
</dbReference>
<feature type="transmembrane region" description="Helical" evidence="3">
    <location>
        <begin position="180"/>
        <end position="200"/>
    </location>
</feature>
<dbReference type="AlphaFoldDB" id="A0A1X2GG33"/>
<evidence type="ECO:0000313" key="5">
    <source>
        <dbReference type="EMBL" id="ORX53053.1"/>
    </source>
</evidence>
<feature type="transmembrane region" description="Helical" evidence="3">
    <location>
        <begin position="73"/>
        <end position="92"/>
    </location>
</feature>
<comment type="similarity">
    <text evidence="2">Belongs to the major facilitator superfamily. Monocarboxylate porter (TC 2.A.1.13) family.</text>
</comment>
<evidence type="ECO:0000256" key="2">
    <source>
        <dbReference type="ARBA" id="ARBA00006727"/>
    </source>
</evidence>
<evidence type="ECO:0000256" key="1">
    <source>
        <dbReference type="ARBA" id="ARBA00004141"/>
    </source>
</evidence>
<dbReference type="InterPro" id="IPR050327">
    <property type="entry name" value="Proton-linked_MCT"/>
</dbReference>
<feature type="transmembrane region" description="Helical" evidence="3">
    <location>
        <begin position="40"/>
        <end position="61"/>
    </location>
</feature>
<feature type="transmembrane region" description="Helical" evidence="3">
    <location>
        <begin position="318"/>
        <end position="341"/>
    </location>
</feature>